<proteinExistence type="predicted"/>
<keyword evidence="2" id="KW-1003">Cell membrane</keyword>
<evidence type="ECO:0000256" key="6">
    <source>
        <dbReference type="ARBA" id="ARBA00022989"/>
    </source>
</evidence>
<feature type="transmembrane region" description="Helical" evidence="8">
    <location>
        <begin position="257"/>
        <end position="275"/>
    </location>
</feature>
<evidence type="ECO:0000256" key="4">
    <source>
        <dbReference type="ARBA" id="ARBA00022679"/>
    </source>
</evidence>
<organism evidence="9 10">
    <name type="scientific">Leptolinea tardivitalis</name>
    <dbReference type="NCBI Taxonomy" id="229920"/>
    <lineage>
        <taxon>Bacteria</taxon>
        <taxon>Bacillati</taxon>
        <taxon>Chloroflexota</taxon>
        <taxon>Anaerolineae</taxon>
        <taxon>Anaerolineales</taxon>
        <taxon>Anaerolineaceae</taxon>
        <taxon>Leptolinea</taxon>
    </lineage>
</organism>
<evidence type="ECO:0000256" key="2">
    <source>
        <dbReference type="ARBA" id="ARBA00022475"/>
    </source>
</evidence>
<dbReference type="OrthoDB" id="141050at2"/>
<evidence type="ECO:0000256" key="7">
    <source>
        <dbReference type="ARBA" id="ARBA00023136"/>
    </source>
</evidence>
<evidence type="ECO:0000313" key="10">
    <source>
        <dbReference type="Proteomes" id="UP000050430"/>
    </source>
</evidence>
<feature type="transmembrane region" description="Helical" evidence="8">
    <location>
        <begin position="111"/>
        <end position="140"/>
    </location>
</feature>
<keyword evidence="3" id="KW-0328">Glycosyltransferase</keyword>
<accession>A0A0P6XFR0</accession>
<reference evidence="9 10" key="1">
    <citation type="submission" date="2015-07" db="EMBL/GenBank/DDBJ databases">
        <title>Genome sequence of Leptolinea tardivitalis DSM 16556.</title>
        <authorList>
            <person name="Hemp J."/>
            <person name="Ward L.M."/>
            <person name="Pace L.A."/>
            <person name="Fischer W.W."/>
        </authorList>
    </citation>
    <scope>NUCLEOTIDE SEQUENCE [LARGE SCALE GENOMIC DNA]</scope>
    <source>
        <strain evidence="9 10">YMTK-2</strain>
    </source>
</reference>
<keyword evidence="5 8" id="KW-0812">Transmembrane</keyword>
<keyword evidence="6 8" id="KW-1133">Transmembrane helix</keyword>
<feature type="transmembrane region" description="Helical" evidence="8">
    <location>
        <begin position="79"/>
        <end position="99"/>
    </location>
</feature>
<gene>
    <name evidence="9" type="ORF">ADM99_02090</name>
</gene>
<dbReference type="PANTHER" id="PTHR33908:SF11">
    <property type="entry name" value="MEMBRANE PROTEIN"/>
    <property type="match status" value="1"/>
</dbReference>
<feature type="transmembrane region" description="Helical" evidence="8">
    <location>
        <begin position="196"/>
        <end position="215"/>
    </location>
</feature>
<keyword evidence="4" id="KW-0808">Transferase</keyword>
<evidence type="ECO:0000256" key="5">
    <source>
        <dbReference type="ARBA" id="ARBA00022692"/>
    </source>
</evidence>
<evidence type="ECO:0008006" key="11">
    <source>
        <dbReference type="Google" id="ProtNLM"/>
    </source>
</evidence>
<comment type="caution">
    <text evidence="9">The sequence shown here is derived from an EMBL/GenBank/DDBJ whole genome shotgun (WGS) entry which is preliminary data.</text>
</comment>
<name>A0A0P6XFR0_9CHLR</name>
<dbReference type="PANTHER" id="PTHR33908">
    <property type="entry name" value="MANNOSYLTRANSFERASE YKCB-RELATED"/>
    <property type="match status" value="1"/>
</dbReference>
<dbReference type="Proteomes" id="UP000050430">
    <property type="component" value="Unassembled WGS sequence"/>
</dbReference>
<evidence type="ECO:0000313" key="9">
    <source>
        <dbReference type="EMBL" id="KPL74045.1"/>
    </source>
</evidence>
<dbReference type="InterPro" id="IPR050297">
    <property type="entry name" value="LipidA_mod_glycosyltrf_83"/>
</dbReference>
<dbReference type="GO" id="GO:0005886">
    <property type="term" value="C:plasma membrane"/>
    <property type="evidence" value="ECO:0007669"/>
    <property type="project" value="UniProtKB-SubCell"/>
</dbReference>
<dbReference type="GO" id="GO:0009103">
    <property type="term" value="P:lipopolysaccharide biosynthetic process"/>
    <property type="evidence" value="ECO:0007669"/>
    <property type="project" value="UniProtKB-ARBA"/>
</dbReference>
<dbReference type="AlphaFoldDB" id="A0A0P6XFR0"/>
<dbReference type="RefSeq" id="WP_062531861.1">
    <property type="nucleotide sequence ID" value="NZ_BBYA01000012.1"/>
</dbReference>
<evidence type="ECO:0000256" key="1">
    <source>
        <dbReference type="ARBA" id="ARBA00004651"/>
    </source>
</evidence>
<feature type="transmembrane region" description="Helical" evidence="8">
    <location>
        <begin position="316"/>
        <end position="335"/>
    </location>
</feature>
<protein>
    <recommendedName>
        <fullName evidence="11">Glycosyltransferase RgtA/B/C/D-like domain-containing protein</fullName>
    </recommendedName>
</protein>
<dbReference type="EMBL" id="LGCK01000004">
    <property type="protein sequence ID" value="KPL74045.1"/>
    <property type="molecule type" value="Genomic_DNA"/>
</dbReference>
<dbReference type="STRING" id="229920.ADM99_02090"/>
<feature type="transmembrane region" description="Helical" evidence="8">
    <location>
        <begin position="287"/>
        <end position="310"/>
    </location>
</feature>
<dbReference type="GO" id="GO:0016763">
    <property type="term" value="F:pentosyltransferase activity"/>
    <property type="evidence" value="ECO:0007669"/>
    <property type="project" value="TreeGrafter"/>
</dbReference>
<feature type="transmembrane region" description="Helical" evidence="8">
    <location>
        <begin position="52"/>
        <end position="72"/>
    </location>
</feature>
<keyword evidence="10" id="KW-1185">Reference proteome</keyword>
<comment type="subcellular location">
    <subcellularLocation>
        <location evidence="1">Cell membrane</location>
        <topology evidence="1">Multi-pass membrane protein</topology>
    </subcellularLocation>
</comment>
<evidence type="ECO:0000256" key="3">
    <source>
        <dbReference type="ARBA" id="ARBA00022676"/>
    </source>
</evidence>
<feature type="transmembrane region" description="Helical" evidence="8">
    <location>
        <begin position="152"/>
        <end position="176"/>
    </location>
</feature>
<sequence length="504" mass="55924">MRKYIPVLILLLALTARLIPGPRVIDDAYITFRYARNLIEGQGLVYNPGERVLGTTTPLFSLIMAGFGIVGGEQTPYPWLALVVSAAADCLTCLLLLHLGRITSFEKAGLAAAFIWAIHPYAVTFAIGGMETSLFVFLLMASGTAHAEKRRIPAALCASLAFITRPDAAILIGFLVLDRLWGILRRKEEWPAFTEWLALLLPAAGWYAFAWLYYGSPLPHSITAKMAAYRLGENAAFIRLVQHYAQPFMGNRLTGPIGIGLGLVFFPVFFMLGARPFLKKLPAAWPLVLYPWVYLVVFSLPNPLIFRWYLTPPLPMLMLVILIGIERIINGLAFLQKSPASQKLVSIVCLFLLPFCSIASEWVAVPDHGNRTPCPDMAWTKLEDLYSQAADVVLQDYRPGDVVAAGDVGVLGWKTRAPILDLVGLNSPVTGKYYPLPAEDYVINYAVPSDLILDEKPAYVVILEVYGRLTLLKDERFGAQYHLLEKIPTDFYGSDGLLVYEVNR</sequence>
<evidence type="ECO:0000256" key="8">
    <source>
        <dbReference type="SAM" id="Phobius"/>
    </source>
</evidence>
<feature type="transmembrane region" description="Helical" evidence="8">
    <location>
        <begin position="344"/>
        <end position="365"/>
    </location>
</feature>
<keyword evidence="7 8" id="KW-0472">Membrane</keyword>